<reference evidence="1 2" key="1">
    <citation type="journal article" date="2019" name="Int. J. Syst. Evol. Microbiol.">
        <title>The Global Catalogue of Microorganisms (GCM) 10K type strain sequencing project: providing services to taxonomists for standard genome sequencing and annotation.</title>
        <authorList>
            <consortium name="The Broad Institute Genomics Platform"/>
            <consortium name="The Broad Institute Genome Sequencing Center for Infectious Disease"/>
            <person name="Wu L."/>
            <person name="Ma J."/>
        </authorList>
    </citation>
    <scope>NUCLEOTIDE SEQUENCE [LARGE SCALE GENOMIC DNA]</scope>
    <source>
        <strain evidence="1 2">JCM 1407</strain>
    </source>
</reference>
<keyword evidence="2" id="KW-1185">Reference proteome</keyword>
<name>A0ABN1JW99_9CLOT</name>
<protein>
    <recommendedName>
        <fullName evidence="3">Carrier domain-containing protein</fullName>
    </recommendedName>
</protein>
<dbReference type="EMBL" id="BAAACG010000019">
    <property type="protein sequence ID" value="GAA0747453.1"/>
    <property type="molecule type" value="Genomic_DNA"/>
</dbReference>
<evidence type="ECO:0000313" key="2">
    <source>
        <dbReference type="Proteomes" id="UP001501510"/>
    </source>
</evidence>
<accession>A0ABN1JW99</accession>
<sequence>MSGFFEYMISPVLPSINITPSAETFGGDSFALTELKEENAKIKHISIKVIFFTTKLPSHYISNKFDISDLIISKKIIVYELYSIMCQ</sequence>
<evidence type="ECO:0008006" key="3">
    <source>
        <dbReference type="Google" id="ProtNLM"/>
    </source>
</evidence>
<organism evidence="1 2">
    <name type="scientific">Clostridium oceanicum</name>
    <dbReference type="NCBI Taxonomy" id="1543"/>
    <lineage>
        <taxon>Bacteria</taxon>
        <taxon>Bacillati</taxon>
        <taxon>Bacillota</taxon>
        <taxon>Clostridia</taxon>
        <taxon>Eubacteriales</taxon>
        <taxon>Clostridiaceae</taxon>
        <taxon>Clostridium</taxon>
    </lineage>
</organism>
<comment type="caution">
    <text evidence="1">The sequence shown here is derived from an EMBL/GenBank/DDBJ whole genome shotgun (WGS) entry which is preliminary data.</text>
</comment>
<gene>
    <name evidence="1" type="ORF">GCM10008906_36560</name>
</gene>
<proteinExistence type="predicted"/>
<evidence type="ECO:0000313" key="1">
    <source>
        <dbReference type="EMBL" id="GAA0747453.1"/>
    </source>
</evidence>
<dbReference type="Proteomes" id="UP001501510">
    <property type="component" value="Unassembled WGS sequence"/>
</dbReference>